<comment type="subcellular location">
    <subcellularLocation>
        <location evidence="1">Endosome</location>
    </subcellularLocation>
</comment>
<dbReference type="PANTHER" id="PTHR22761:SF10">
    <property type="entry name" value="GH13992P"/>
    <property type="match status" value="1"/>
</dbReference>
<name>A0AAV5A3L1_9AGAM</name>
<evidence type="ECO:0000256" key="2">
    <source>
        <dbReference type="ARBA" id="ARBA00006190"/>
    </source>
</evidence>
<dbReference type="GO" id="GO:0032511">
    <property type="term" value="P:late endosome to vacuole transport via multivesicular body sorting pathway"/>
    <property type="evidence" value="ECO:0007669"/>
    <property type="project" value="TreeGrafter"/>
</dbReference>
<evidence type="ECO:0000256" key="4">
    <source>
        <dbReference type="ARBA" id="ARBA00040017"/>
    </source>
</evidence>
<sequence>MNVSQITELVSHVLPSFFTLSYPLPRPERPDSFPTSNYYGKGYLDACFVLAWIGVLAFLRELLRLGVFEPFARSVLYRKDLKERKLKASTNGVVAVNGVSHVNGHNGHASPAKVVPKPHLPPKLKGSNPSKQIVNKRPKGMSKVEWKRERSTLRFAEQETSMSSWLSYITGRKDTKIATRDAIVGLRQQLTMLEKKEDHLKKKIDDETKTAKANAVNNKSVALAALRRKKANEDQLDKISGQRLQLETQINTIESANLNAETMLAMRKGADALKAIHGNLTIERVDATIEAINAQREIANEISEAISNPLTAGITLDEASIKLFSQYYSRLTNCHDQDDLNRELADLEADALTETLTGAGRVPIHSPMGPSKVAAEPIAEEDDEAAQLERLQAALTM</sequence>
<dbReference type="Pfam" id="PF03357">
    <property type="entry name" value="Snf7"/>
    <property type="match status" value="1"/>
</dbReference>
<gene>
    <name evidence="8" type="ORF">Clacol_001798</name>
</gene>
<protein>
    <recommendedName>
        <fullName evidence="4">Vacuolar-sorting protein SNF7</fullName>
    </recommendedName>
    <alternativeName>
        <fullName evidence="5">Vacuolar protein-sorting-associated protein 32</fullName>
    </alternativeName>
</protein>
<evidence type="ECO:0000313" key="9">
    <source>
        <dbReference type="Proteomes" id="UP001050691"/>
    </source>
</evidence>
<dbReference type="GO" id="GO:0009898">
    <property type="term" value="C:cytoplasmic side of plasma membrane"/>
    <property type="evidence" value="ECO:0007669"/>
    <property type="project" value="TreeGrafter"/>
</dbReference>
<accession>A0AAV5A3L1</accession>
<proteinExistence type="inferred from homology"/>
<evidence type="ECO:0000256" key="7">
    <source>
        <dbReference type="SAM" id="MobiDB-lite"/>
    </source>
</evidence>
<dbReference type="GO" id="GO:0005771">
    <property type="term" value="C:multivesicular body"/>
    <property type="evidence" value="ECO:0007669"/>
    <property type="project" value="TreeGrafter"/>
</dbReference>
<dbReference type="EMBL" id="BPWL01000002">
    <property type="protein sequence ID" value="GJJ07595.1"/>
    <property type="molecule type" value="Genomic_DNA"/>
</dbReference>
<feature type="coiled-coil region" evidence="6">
    <location>
        <begin position="183"/>
        <end position="210"/>
    </location>
</feature>
<keyword evidence="6" id="KW-0175">Coiled coil</keyword>
<reference evidence="8" key="1">
    <citation type="submission" date="2021-10" db="EMBL/GenBank/DDBJ databases">
        <title>De novo Genome Assembly of Clathrus columnatus (Basidiomycota, Fungi) Using Illumina and Nanopore Sequence Data.</title>
        <authorList>
            <person name="Ogiso-Tanaka E."/>
            <person name="Itagaki H."/>
            <person name="Hosoya T."/>
            <person name="Hosaka K."/>
        </authorList>
    </citation>
    <scope>NUCLEOTIDE SEQUENCE</scope>
    <source>
        <strain evidence="8">MO-923</strain>
    </source>
</reference>
<keyword evidence="3" id="KW-0967">Endosome</keyword>
<dbReference type="Proteomes" id="UP001050691">
    <property type="component" value="Unassembled WGS sequence"/>
</dbReference>
<dbReference type="AlphaFoldDB" id="A0AAV5A3L1"/>
<keyword evidence="9" id="KW-1185">Reference proteome</keyword>
<dbReference type="InterPro" id="IPR005024">
    <property type="entry name" value="Snf7_fam"/>
</dbReference>
<evidence type="ECO:0000256" key="6">
    <source>
        <dbReference type="SAM" id="Coils"/>
    </source>
</evidence>
<dbReference type="GO" id="GO:0000815">
    <property type="term" value="C:ESCRT III complex"/>
    <property type="evidence" value="ECO:0007669"/>
    <property type="project" value="TreeGrafter"/>
</dbReference>
<dbReference type="Gene3D" id="1.10.287.1060">
    <property type="entry name" value="ESAT-6-like"/>
    <property type="match status" value="1"/>
</dbReference>
<organism evidence="8 9">
    <name type="scientific">Clathrus columnatus</name>
    <dbReference type="NCBI Taxonomy" id="1419009"/>
    <lineage>
        <taxon>Eukaryota</taxon>
        <taxon>Fungi</taxon>
        <taxon>Dikarya</taxon>
        <taxon>Basidiomycota</taxon>
        <taxon>Agaricomycotina</taxon>
        <taxon>Agaricomycetes</taxon>
        <taxon>Phallomycetidae</taxon>
        <taxon>Phallales</taxon>
        <taxon>Clathraceae</taxon>
        <taxon>Clathrus</taxon>
    </lineage>
</organism>
<dbReference type="PANTHER" id="PTHR22761">
    <property type="entry name" value="CHARGED MULTIVESICULAR BODY PROTEIN"/>
    <property type="match status" value="1"/>
</dbReference>
<evidence type="ECO:0000313" key="8">
    <source>
        <dbReference type="EMBL" id="GJJ07595.1"/>
    </source>
</evidence>
<comment type="caution">
    <text evidence="8">The sequence shown here is derived from an EMBL/GenBank/DDBJ whole genome shotgun (WGS) entry which is preliminary data.</text>
</comment>
<evidence type="ECO:0000256" key="5">
    <source>
        <dbReference type="ARBA" id="ARBA00042586"/>
    </source>
</evidence>
<evidence type="ECO:0000256" key="1">
    <source>
        <dbReference type="ARBA" id="ARBA00004177"/>
    </source>
</evidence>
<comment type="similarity">
    <text evidence="2">Belongs to the SNF7 family.</text>
</comment>
<feature type="region of interest" description="Disordered" evidence="7">
    <location>
        <begin position="105"/>
        <end position="142"/>
    </location>
</feature>
<evidence type="ECO:0000256" key="3">
    <source>
        <dbReference type="ARBA" id="ARBA00022753"/>
    </source>
</evidence>
<dbReference type="GO" id="GO:0006900">
    <property type="term" value="P:vesicle budding from membrane"/>
    <property type="evidence" value="ECO:0007669"/>
    <property type="project" value="TreeGrafter"/>
</dbReference>
<feature type="region of interest" description="Disordered" evidence="7">
    <location>
        <begin position="360"/>
        <end position="383"/>
    </location>
</feature>